<reference evidence="4" key="1">
    <citation type="submission" date="2025-08" db="UniProtKB">
        <authorList>
            <consortium name="RefSeq"/>
        </authorList>
    </citation>
    <scope>IDENTIFICATION</scope>
</reference>
<dbReference type="GeneID" id="105171448"/>
<dbReference type="RefSeq" id="XP_011090870.1">
    <property type="nucleotide sequence ID" value="XM_011092568.2"/>
</dbReference>
<name>A0A6I9UA62_SESIN</name>
<keyword evidence="3" id="KW-1185">Reference proteome</keyword>
<dbReference type="Proteomes" id="UP000504604">
    <property type="component" value="Linkage group LG10"/>
</dbReference>
<dbReference type="Pfam" id="PF00646">
    <property type="entry name" value="F-box"/>
    <property type="match status" value="1"/>
</dbReference>
<dbReference type="InterPro" id="IPR036047">
    <property type="entry name" value="F-box-like_dom_sf"/>
</dbReference>
<evidence type="ECO:0000259" key="1">
    <source>
        <dbReference type="Pfam" id="PF00646"/>
    </source>
</evidence>
<dbReference type="OrthoDB" id="911245at2759"/>
<proteinExistence type="predicted"/>
<dbReference type="InterPro" id="IPR053772">
    <property type="entry name" value="At1g61320/At1g61330-like"/>
</dbReference>
<evidence type="ECO:0000313" key="3">
    <source>
        <dbReference type="Proteomes" id="UP000504604"/>
    </source>
</evidence>
<dbReference type="KEGG" id="sind:105171448"/>
<accession>A0A6I9UA62</accession>
<feature type="domain" description="F-box" evidence="1">
    <location>
        <begin position="16"/>
        <end position="50"/>
    </location>
</feature>
<feature type="domain" description="F-box/LRR-repeat protein 15/At3g58940/PEG3-like LRR" evidence="2">
    <location>
        <begin position="124"/>
        <end position="209"/>
    </location>
</feature>
<evidence type="ECO:0000259" key="2">
    <source>
        <dbReference type="Pfam" id="PF24758"/>
    </source>
</evidence>
<dbReference type="SUPFAM" id="SSF81383">
    <property type="entry name" value="F-box domain"/>
    <property type="match status" value="1"/>
</dbReference>
<dbReference type="Pfam" id="PF24758">
    <property type="entry name" value="LRR_At5g56370"/>
    <property type="match status" value="1"/>
</dbReference>
<dbReference type="InterPro" id="IPR055411">
    <property type="entry name" value="LRR_FXL15/At3g58940/PEG3-like"/>
</dbReference>
<dbReference type="PANTHER" id="PTHR34145">
    <property type="entry name" value="OS02G0105600 PROTEIN"/>
    <property type="match status" value="1"/>
</dbReference>
<dbReference type="Gene3D" id="3.80.10.10">
    <property type="entry name" value="Ribonuclease Inhibitor"/>
    <property type="match status" value="1"/>
</dbReference>
<evidence type="ECO:0000313" key="4">
    <source>
        <dbReference type="RefSeq" id="XP_011090870.1"/>
    </source>
</evidence>
<dbReference type="Gramene" id="SIN_1010135.t">
    <property type="protein sequence ID" value="SIN_1010135.t.cds1"/>
    <property type="gene ID" value="SIN_1010135"/>
</dbReference>
<organism evidence="3 4">
    <name type="scientific">Sesamum indicum</name>
    <name type="common">Oriental sesame</name>
    <name type="synonym">Sesamum orientale</name>
    <dbReference type="NCBI Taxonomy" id="4182"/>
    <lineage>
        <taxon>Eukaryota</taxon>
        <taxon>Viridiplantae</taxon>
        <taxon>Streptophyta</taxon>
        <taxon>Embryophyta</taxon>
        <taxon>Tracheophyta</taxon>
        <taxon>Spermatophyta</taxon>
        <taxon>Magnoliopsida</taxon>
        <taxon>eudicotyledons</taxon>
        <taxon>Gunneridae</taxon>
        <taxon>Pentapetalae</taxon>
        <taxon>asterids</taxon>
        <taxon>lamiids</taxon>
        <taxon>Lamiales</taxon>
        <taxon>Pedaliaceae</taxon>
        <taxon>Sesamum</taxon>
    </lineage>
</organism>
<dbReference type="InParanoid" id="A0A6I9UA62"/>
<protein>
    <submittedName>
        <fullName evidence="4">Uncharacterized protein LOC105171448</fullName>
    </submittedName>
</protein>
<gene>
    <name evidence="4" type="primary">LOC105171448</name>
</gene>
<dbReference type="InterPro" id="IPR001810">
    <property type="entry name" value="F-box_dom"/>
</dbReference>
<dbReference type="SUPFAM" id="SSF52047">
    <property type="entry name" value="RNI-like"/>
    <property type="match status" value="1"/>
</dbReference>
<dbReference type="InterPro" id="IPR032675">
    <property type="entry name" value="LRR_dom_sf"/>
</dbReference>
<dbReference type="AlphaFoldDB" id="A0A6I9UA62"/>
<dbReference type="PANTHER" id="PTHR34145:SF28">
    <property type="entry name" value="F-BOX DOMAIN-CONTAINING PROTEIN"/>
    <property type="match status" value="1"/>
</dbReference>
<sequence length="520" mass="59196">MERGKRIQAINGEIPLPEAIIQHIQSFLDGKQAAQTSVLSKSWYNAWLTRPNVDLDERNFPIIDAKSLIPDEFLIFAKKTMERYRNFNLKIESFRLWMRSTRPGSISLANELILGALKMDVNGIDLEFDPPNMSFVLPDQVLEFQTLIRLSVIGCKIDPPVGGKVNCLGLKSLTLSTVRIGDDLVWDIISSCPLIENLVLSICEGMVEVRKLNFVRKVTKMLTLRSPSIEFDKRNSGSVVAAPIKVSEFYKLKCLLLERVTIDNLFFRDFAHKFPCLEDLSIQYCYGYKGIQISSRTIKCISMGQTRMLRGKFDVPNIRKFSFSGSSIPSLSFTTASRDWESDISLSCSRYHLGVPWFLELKKLLSKLSQSKISLNIWFLLEKRIDCMGDNQGLPMPVVENLILSMNSRSAVGSALLDGLFWSFHPKVITLSWFPRSLNEPNNTLIELLCKKLILQESESSCSQNLSVLDLHDLEDVNVEIREDSRSEWRPLPWKALLDASTSPEKKKKVRFLLKWVSSA</sequence>